<dbReference type="AlphaFoldDB" id="A0A6M3LCI7"/>
<organism evidence="1">
    <name type="scientific">viral metagenome</name>
    <dbReference type="NCBI Taxonomy" id="1070528"/>
    <lineage>
        <taxon>unclassified sequences</taxon>
        <taxon>metagenomes</taxon>
        <taxon>organismal metagenomes</taxon>
    </lineage>
</organism>
<gene>
    <name evidence="1" type="ORF">MM415B04497_0005</name>
</gene>
<protein>
    <submittedName>
        <fullName evidence="1">Uncharacterized protein</fullName>
    </submittedName>
</protein>
<reference evidence="1" key="1">
    <citation type="submission" date="2020-03" db="EMBL/GenBank/DDBJ databases">
        <title>The deep terrestrial virosphere.</title>
        <authorList>
            <person name="Holmfeldt K."/>
            <person name="Nilsson E."/>
            <person name="Simone D."/>
            <person name="Lopez-Fernandez M."/>
            <person name="Wu X."/>
            <person name="de Brujin I."/>
            <person name="Lundin D."/>
            <person name="Andersson A."/>
            <person name="Bertilsson S."/>
            <person name="Dopson M."/>
        </authorList>
    </citation>
    <scope>NUCLEOTIDE SEQUENCE</scope>
    <source>
        <strain evidence="1">MM415B04497</strain>
    </source>
</reference>
<accession>A0A6M3LCI7</accession>
<evidence type="ECO:0000313" key="1">
    <source>
        <dbReference type="EMBL" id="QJA92746.1"/>
    </source>
</evidence>
<name>A0A6M3LCI7_9ZZZZ</name>
<dbReference type="EMBL" id="MT143093">
    <property type="protein sequence ID" value="QJA92746.1"/>
    <property type="molecule type" value="Genomic_DNA"/>
</dbReference>
<sequence length="75" mass="8488">MSIKHSEATCDWCNRKIEDGDSLACRPCYEELEVQVGAWKKEADRVLELLGELADVSPLAAILLLHDIREFGEEK</sequence>
<proteinExistence type="predicted"/>